<dbReference type="OrthoDB" id="2687876at2759"/>
<accession>M2YK09</accession>
<feature type="domain" description="F-box" evidence="2">
    <location>
        <begin position="53"/>
        <end position="99"/>
    </location>
</feature>
<organism evidence="3 4">
    <name type="scientific">Dothistroma septosporum (strain NZE10 / CBS 128990)</name>
    <name type="common">Red band needle blight fungus</name>
    <name type="synonym">Mycosphaerella pini</name>
    <dbReference type="NCBI Taxonomy" id="675120"/>
    <lineage>
        <taxon>Eukaryota</taxon>
        <taxon>Fungi</taxon>
        <taxon>Dikarya</taxon>
        <taxon>Ascomycota</taxon>
        <taxon>Pezizomycotina</taxon>
        <taxon>Dothideomycetes</taxon>
        <taxon>Dothideomycetidae</taxon>
        <taxon>Mycosphaerellales</taxon>
        <taxon>Mycosphaerellaceae</taxon>
        <taxon>Dothistroma</taxon>
    </lineage>
</organism>
<reference evidence="3 4" key="2">
    <citation type="journal article" date="2012" name="PLoS Pathog.">
        <title>Diverse lifestyles and strategies of plant pathogenesis encoded in the genomes of eighteen Dothideomycetes fungi.</title>
        <authorList>
            <person name="Ohm R.A."/>
            <person name="Feau N."/>
            <person name="Henrissat B."/>
            <person name="Schoch C.L."/>
            <person name="Horwitz B.A."/>
            <person name="Barry K.W."/>
            <person name="Condon B.J."/>
            <person name="Copeland A.C."/>
            <person name="Dhillon B."/>
            <person name="Glaser F."/>
            <person name="Hesse C.N."/>
            <person name="Kosti I."/>
            <person name="LaButti K."/>
            <person name="Lindquist E.A."/>
            <person name="Lucas S."/>
            <person name="Salamov A.A."/>
            <person name="Bradshaw R.E."/>
            <person name="Ciuffetti L."/>
            <person name="Hamelin R.C."/>
            <person name="Kema G.H.J."/>
            <person name="Lawrence C."/>
            <person name="Scott J.A."/>
            <person name="Spatafora J.W."/>
            <person name="Turgeon B.G."/>
            <person name="de Wit P.J.G.M."/>
            <person name="Zhong S."/>
            <person name="Goodwin S.B."/>
            <person name="Grigoriev I.V."/>
        </authorList>
    </citation>
    <scope>NUCLEOTIDE SEQUENCE [LARGE SCALE GENOMIC DNA]</scope>
    <source>
        <strain evidence="4">NZE10 / CBS 128990</strain>
    </source>
</reference>
<reference evidence="4" key="1">
    <citation type="journal article" date="2012" name="PLoS Genet.">
        <title>The genomes of the fungal plant pathogens Cladosporium fulvum and Dothistroma septosporum reveal adaptation to different hosts and lifestyles but also signatures of common ancestry.</title>
        <authorList>
            <person name="de Wit P.J.G.M."/>
            <person name="van der Burgt A."/>
            <person name="Oekmen B."/>
            <person name="Stergiopoulos I."/>
            <person name="Abd-Elsalam K.A."/>
            <person name="Aerts A.L."/>
            <person name="Bahkali A.H."/>
            <person name="Beenen H.G."/>
            <person name="Chettri P."/>
            <person name="Cox M.P."/>
            <person name="Datema E."/>
            <person name="de Vries R.P."/>
            <person name="Dhillon B."/>
            <person name="Ganley A.R."/>
            <person name="Griffiths S.A."/>
            <person name="Guo Y."/>
            <person name="Hamelin R.C."/>
            <person name="Henrissat B."/>
            <person name="Kabir M.S."/>
            <person name="Jashni M.K."/>
            <person name="Kema G."/>
            <person name="Klaubauf S."/>
            <person name="Lapidus A."/>
            <person name="Levasseur A."/>
            <person name="Lindquist E."/>
            <person name="Mehrabi R."/>
            <person name="Ohm R.A."/>
            <person name="Owen T.J."/>
            <person name="Salamov A."/>
            <person name="Schwelm A."/>
            <person name="Schijlen E."/>
            <person name="Sun H."/>
            <person name="van den Burg H.A."/>
            <person name="van Ham R.C.H.J."/>
            <person name="Zhang S."/>
            <person name="Goodwin S.B."/>
            <person name="Grigoriev I.V."/>
            <person name="Collemare J."/>
            <person name="Bradshaw R.E."/>
        </authorList>
    </citation>
    <scope>NUCLEOTIDE SEQUENCE [LARGE SCALE GENOMIC DNA]</scope>
    <source>
        <strain evidence="4">NZE10 / CBS 128990</strain>
    </source>
</reference>
<name>M2YK09_DOTSN</name>
<dbReference type="Proteomes" id="UP000016933">
    <property type="component" value="Unassembled WGS sequence"/>
</dbReference>
<proteinExistence type="predicted"/>
<evidence type="ECO:0000313" key="3">
    <source>
        <dbReference type="EMBL" id="EME39230.1"/>
    </source>
</evidence>
<gene>
    <name evidence="3" type="ORF">DOTSEDRAFT_56677</name>
</gene>
<dbReference type="InterPro" id="IPR001810">
    <property type="entry name" value="F-box_dom"/>
</dbReference>
<evidence type="ECO:0000313" key="4">
    <source>
        <dbReference type="Proteomes" id="UP000016933"/>
    </source>
</evidence>
<dbReference type="SUPFAM" id="SSF56112">
    <property type="entry name" value="Protein kinase-like (PK-like)"/>
    <property type="match status" value="1"/>
</dbReference>
<dbReference type="AlphaFoldDB" id="M2YK09"/>
<dbReference type="EMBL" id="KB446545">
    <property type="protein sequence ID" value="EME39230.1"/>
    <property type="molecule type" value="Genomic_DNA"/>
</dbReference>
<dbReference type="STRING" id="675120.M2YK09"/>
<evidence type="ECO:0000256" key="1">
    <source>
        <dbReference type="SAM" id="MobiDB-lite"/>
    </source>
</evidence>
<sequence length="514" mass="58015">MPTHTNPTLPREHLLDLTYARPNITNHTLDEHSLDQKCPLDIGSHRVKPVFDLGWLERLPYELVAEILAELDLRSLFDFCAVNQRAMQAADGVPQFKQILKHNTTALRAMLAIQVGSYTSCTDLLRTLKTANCEHCGDFAGYIYLLHCTRVCFLCFTEEMRYLPLTAPQLYRDFGISKISLPGLPFMKSLPGRYSPNGTMCPKSLTLYDRDSAKKAGIAAHGSQAVMEQFVTGNFSRKMDEFENRERKYINGPPAPKPRRPISALEEHDGRSSNPRRFMSIVNAPVQLLQASVDQDSDSHFRLLLNKKHIKYITIAAGVYEDDDMCFAPSLSSILPPFPTGDWNDGYIAKNEESGQPYFRSAGRTAFPRVRSVWHSNTFDYLDLTMRTKLRTNLYEVRTSGSSDTMVAKFARFDWEIGYLDNECAAYRWIEDTGVGPRFLGNIAEEGRAIGFVLEHLPDAHHATPADYAACKEALSKLHHMGIAHGDINKYNFLVVNGKATLIDFDCARKTTDK</sequence>
<feature type="region of interest" description="Disordered" evidence="1">
    <location>
        <begin position="246"/>
        <end position="275"/>
    </location>
</feature>
<dbReference type="InterPro" id="IPR036047">
    <property type="entry name" value="F-box-like_dom_sf"/>
</dbReference>
<dbReference type="HOGENOM" id="CLU_477447_0_0_1"/>
<keyword evidence="4" id="KW-1185">Reference proteome</keyword>
<evidence type="ECO:0000259" key="2">
    <source>
        <dbReference type="PROSITE" id="PS50181"/>
    </source>
</evidence>
<protein>
    <recommendedName>
        <fullName evidence="2">F-box domain-containing protein</fullName>
    </recommendedName>
</protein>
<dbReference type="eggNOG" id="ENOG502S5YZ">
    <property type="taxonomic scope" value="Eukaryota"/>
</dbReference>
<dbReference type="Pfam" id="PF00646">
    <property type="entry name" value="F-box"/>
    <property type="match status" value="1"/>
</dbReference>
<dbReference type="Gene3D" id="1.10.510.10">
    <property type="entry name" value="Transferase(Phosphotransferase) domain 1"/>
    <property type="match status" value="1"/>
</dbReference>
<dbReference type="PROSITE" id="PS50181">
    <property type="entry name" value="FBOX"/>
    <property type="match status" value="1"/>
</dbReference>
<dbReference type="OMA" id="CEHCGDF"/>
<dbReference type="InterPro" id="IPR011009">
    <property type="entry name" value="Kinase-like_dom_sf"/>
</dbReference>
<dbReference type="SUPFAM" id="SSF81383">
    <property type="entry name" value="F-box domain"/>
    <property type="match status" value="1"/>
</dbReference>